<dbReference type="PANTHER" id="PTHR43664:SF1">
    <property type="entry name" value="BETA-METHYLMALYL-COA DEHYDRATASE"/>
    <property type="match status" value="1"/>
</dbReference>
<dbReference type="InterPro" id="IPR052342">
    <property type="entry name" value="MCH/BMMD"/>
</dbReference>
<keyword evidence="2" id="KW-1133">Transmembrane helix</keyword>
<sequence>MSAPTVSTTPTPFNRLRHTFDDFAVGDEVLTAGRTVDIGDIATFAGLTGDHYPLHTDEEYCRGTRFGGRIAHGPLTYGFAVGLVALSGFLGDAIVAFLECQGLRALAPVRPGDTIRVRAVVAEAEPGRKPQNGTLRIDYTVINQKDEEVMQFRMVLLARRDTPVEDSGD</sequence>
<evidence type="ECO:0000313" key="5">
    <source>
        <dbReference type="Proteomes" id="UP000820669"/>
    </source>
</evidence>
<evidence type="ECO:0000256" key="2">
    <source>
        <dbReference type="SAM" id="Phobius"/>
    </source>
</evidence>
<comment type="caution">
    <text evidence="4">The sequence shown here is derived from an EMBL/GenBank/DDBJ whole genome shotgun (WGS) entry which is preliminary data.</text>
</comment>
<dbReference type="EMBL" id="JAAXLA010000074">
    <property type="protein sequence ID" value="NMI01110.1"/>
    <property type="molecule type" value="Genomic_DNA"/>
</dbReference>
<name>A0ABX1SHR0_9PSEU</name>
<accession>A0ABX1SHR0</accession>
<keyword evidence="2" id="KW-0472">Membrane</keyword>
<evidence type="ECO:0000313" key="4">
    <source>
        <dbReference type="EMBL" id="NMI01110.1"/>
    </source>
</evidence>
<dbReference type="PANTHER" id="PTHR43664">
    <property type="entry name" value="MONOAMINE OXIDASE-RELATED"/>
    <property type="match status" value="1"/>
</dbReference>
<organism evidence="4 5">
    <name type="scientific">Pseudonocardia acidicola</name>
    <dbReference type="NCBI Taxonomy" id="2724939"/>
    <lineage>
        <taxon>Bacteria</taxon>
        <taxon>Bacillati</taxon>
        <taxon>Actinomycetota</taxon>
        <taxon>Actinomycetes</taxon>
        <taxon>Pseudonocardiales</taxon>
        <taxon>Pseudonocardiaceae</taxon>
        <taxon>Pseudonocardia</taxon>
    </lineage>
</organism>
<comment type="similarity">
    <text evidence="1">Belongs to the enoyl-CoA hydratase/isomerase family.</text>
</comment>
<feature type="transmembrane region" description="Helical" evidence="2">
    <location>
        <begin position="75"/>
        <end position="98"/>
    </location>
</feature>
<evidence type="ECO:0000256" key="1">
    <source>
        <dbReference type="ARBA" id="ARBA00005254"/>
    </source>
</evidence>
<reference evidence="4 5" key="1">
    <citation type="submission" date="2020-04" db="EMBL/GenBank/DDBJ databases">
        <authorList>
            <person name="Klaysubun C."/>
            <person name="Duangmal K."/>
            <person name="Lipun K."/>
        </authorList>
    </citation>
    <scope>NUCLEOTIDE SEQUENCE [LARGE SCALE GENOMIC DNA]</scope>
    <source>
        <strain evidence="4 5">K10HN5</strain>
    </source>
</reference>
<proteinExistence type="inferred from homology"/>
<feature type="domain" description="MaoC-like" evidence="3">
    <location>
        <begin position="25"/>
        <end position="138"/>
    </location>
</feature>
<evidence type="ECO:0000259" key="3">
    <source>
        <dbReference type="Pfam" id="PF01575"/>
    </source>
</evidence>
<gene>
    <name evidence="4" type="ORF">HF526_27970</name>
</gene>
<dbReference type="Proteomes" id="UP000820669">
    <property type="component" value="Unassembled WGS sequence"/>
</dbReference>
<dbReference type="RefSeq" id="WP_169384572.1">
    <property type="nucleotide sequence ID" value="NZ_JAAXLA010000074.1"/>
</dbReference>
<keyword evidence="2" id="KW-0812">Transmembrane</keyword>
<protein>
    <submittedName>
        <fullName evidence="4">Dehydratase</fullName>
    </submittedName>
</protein>
<dbReference type="InterPro" id="IPR029069">
    <property type="entry name" value="HotDog_dom_sf"/>
</dbReference>
<dbReference type="Gene3D" id="3.10.129.10">
    <property type="entry name" value="Hotdog Thioesterase"/>
    <property type="match status" value="1"/>
</dbReference>
<dbReference type="InterPro" id="IPR002539">
    <property type="entry name" value="MaoC-like_dom"/>
</dbReference>
<keyword evidence="5" id="KW-1185">Reference proteome</keyword>
<dbReference type="Pfam" id="PF01575">
    <property type="entry name" value="MaoC_dehydratas"/>
    <property type="match status" value="1"/>
</dbReference>
<dbReference type="SUPFAM" id="SSF54637">
    <property type="entry name" value="Thioesterase/thiol ester dehydrase-isomerase"/>
    <property type="match status" value="1"/>
</dbReference>